<feature type="coiled-coil region" evidence="1">
    <location>
        <begin position="131"/>
        <end position="158"/>
    </location>
</feature>
<evidence type="ECO:0000313" key="2">
    <source>
        <dbReference type="EMBL" id="KAL3683256.1"/>
    </source>
</evidence>
<keyword evidence="3" id="KW-1185">Reference proteome</keyword>
<gene>
    <name evidence="2" type="ORF">R1sor_001278</name>
</gene>
<evidence type="ECO:0000313" key="3">
    <source>
        <dbReference type="Proteomes" id="UP001633002"/>
    </source>
</evidence>
<reference evidence="2 3" key="1">
    <citation type="submission" date="2024-09" db="EMBL/GenBank/DDBJ databases">
        <title>Chromosome-scale assembly of Riccia sorocarpa.</title>
        <authorList>
            <person name="Paukszto L."/>
        </authorList>
    </citation>
    <scope>NUCLEOTIDE SEQUENCE [LARGE SCALE GENOMIC DNA]</scope>
    <source>
        <strain evidence="2">LP-2024</strain>
        <tissue evidence="2">Aerial parts of the thallus</tissue>
    </source>
</reference>
<dbReference type="AlphaFoldDB" id="A0ABD3GX56"/>
<sequence length="794" mass="89131">MADRDIAAELEALFGVEEVGQISVGEFAATSRIVEFDDETRNTEFIPVLDLEADELFGLLAEVGVLRTPIGRECDISHYLGLDEGADFDTWGRWQTHQVELERDLSVKDRIVYQVHMEESATVLMGVATEVTVIKREMADLRTDISKLQQAVDTQKMDFSKQLAVLKDTASQAGAGTELRQIRAEVIGLQANLVKFHKGMEGSLGESRTQAKLLHDMAGEQKELLLTTADNSLAVQKSVHGLDDKISDLQKVAGIVHDISDQTRSEVTEMRGALEKLPNNAVNTTPDVVQIISGLEEKICSYADVTRASQGAALQSHDEELQARHSRSLNLRLSGLEEEDGEEVRTKVADFFKDTLKVANPEVVQAFRVGKTGQGDFNSRIANTQTKELMADGAVPWSRGTEDEDWERLSVDLGTNQMMDWFIQFLSISGLTVLNGTSRFPNTKDYTYIGPQGSSVVDYLISSKRARDRVTAFELGPLVPESDHMPLICTLSGFSNFRRSKTRTDRVHGVWRGDRVSFEQMVERSLQQDTPDAVTLINLLTQSAKKSLTTVAVGRKPRYDEECLQARKTALEANLEDRAGAFRVYKQFIRTKRRWFVRLQQKILVEEIMKEPQTFWSRLRARQVNSDLPDAALRSYVTTLYCFADVVAMPPPTVAGTEEEKRARFQEYKRVIRNKRRRFLRERQVKLEWELMRKPQLFWTRLRGKPPEVNLSTADLMQYVKDLYFFPEARGMPIPEEPGCIFSESEVALELSRLGLGKAVDLHGLKVEFLRLGGGGGGGGGEGATTLCCGYTDD</sequence>
<dbReference type="SUPFAM" id="SSF56219">
    <property type="entry name" value="DNase I-like"/>
    <property type="match status" value="1"/>
</dbReference>
<dbReference type="EMBL" id="JBJQOH010000006">
    <property type="protein sequence ID" value="KAL3683256.1"/>
    <property type="molecule type" value="Genomic_DNA"/>
</dbReference>
<comment type="caution">
    <text evidence="2">The sequence shown here is derived from an EMBL/GenBank/DDBJ whole genome shotgun (WGS) entry which is preliminary data.</text>
</comment>
<protein>
    <submittedName>
        <fullName evidence="2">Uncharacterized protein</fullName>
    </submittedName>
</protein>
<organism evidence="2 3">
    <name type="scientific">Riccia sorocarpa</name>
    <dbReference type="NCBI Taxonomy" id="122646"/>
    <lineage>
        <taxon>Eukaryota</taxon>
        <taxon>Viridiplantae</taxon>
        <taxon>Streptophyta</taxon>
        <taxon>Embryophyta</taxon>
        <taxon>Marchantiophyta</taxon>
        <taxon>Marchantiopsida</taxon>
        <taxon>Marchantiidae</taxon>
        <taxon>Marchantiales</taxon>
        <taxon>Ricciaceae</taxon>
        <taxon>Riccia</taxon>
    </lineage>
</organism>
<keyword evidence="1" id="KW-0175">Coiled coil</keyword>
<evidence type="ECO:0000256" key="1">
    <source>
        <dbReference type="SAM" id="Coils"/>
    </source>
</evidence>
<dbReference type="Gene3D" id="3.60.10.10">
    <property type="entry name" value="Endonuclease/exonuclease/phosphatase"/>
    <property type="match status" value="1"/>
</dbReference>
<proteinExistence type="predicted"/>
<accession>A0ABD3GX56</accession>
<dbReference type="InterPro" id="IPR036691">
    <property type="entry name" value="Endo/exonu/phosph_ase_sf"/>
</dbReference>
<name>A0ABD3GX56_9MARC</name>
<dbReference type="Proteomes" id="UP001633002">
    <property type="component" value="Unassembled WGS sequence"/>
</dbReference>